<gene>
    <name evidence="2" type="ORF">SHM7688_01771</name>
</gene>
<dbReference type="InterPro" id="IPR000073">
    <property type="entry name" value="AB_hydrolase_1"/>
</dbReference>
<dbReference type="SUPFAM" id="SSF53474">
    <property type="entry name" value="alpha/beta-Hydrolases"/>
    <property type="match status" value="1"/>
</dbReference>
<keyword evidence="2" id="KW-0378">Hydrolase</keyword>
<feature type="domain" description="AB hydrolase-1" evidence="1">
    <location>
        <begin position="68"/>
        <end position="184"/>
    </location>
</feature>
<dbReference type="PANTHER" id="PTHR37946">
    <property type="entry name" value="SLL1969 PROTEIN"/>
    <property type="match status" value="1"/>
</dbReference>
<evidence type="ECO:0000259" key="1">
    <source>
        <dbReference type="Pfam" id="PF12697"/>
    </source>
</evidence>
<keyword evidence="3" id="KW-1185">Reference proteome</keyword>
<organism evidence="2 3">
    <name type="scientific">Shimia marina</name>
    <dbReference type="NCBI Taxonomy" id="321267"/>
    <lineage>
        <taxon>Bacteria</taxon>
        <taxon>Pseudomonadati</taxon>
        <taxon>Pseudomonadota</taxon>
        <taxon>Alphaproteobacteria</taxon>
        <taxon>Rhodobacterales</taxon>
        <taxon>Roseobacteraceae</taxon>
    </lineage>
</organism>
<dbReference type="GO" id="GO:0016787">
    <property type="term" value="F:hydrolase activity"/>
    <property type="evidence" value="ECO:0007669"/>
    <property type="project" value="UniProtKB-KW"/>
</dbReference>
<evidence type="ECO:0000313" key="3">
    <source>
        <dbReference type="Proteomes" id="UP000054823"/>
    </source>
</evidence>
<accession>A0A0P1EPM2</accession>
<dbReference type="Gene3D" id="3.40.50.1820">
    <property type="entry name" value="alpha/beta hydrolase"/>
    <property type="match status" value="1"/>
</dbReference>
<protein>
    <submittedName>
        <fullName evidence="2">Alpha/beta hydrolase family protein</fullName>
    </submittedName>
</protein>
<dbReference type="AlphaFoldDB" id="A0A0P1EPM2"/>
<evidence type="ECO:0000313" key="2">
    <source>
        <dbReference type="EMBL" id="CUH52325.1"/>
    </source>
</evidence>
<dbReference type="InterPro" id="IPR029058">
    <property type="entry name" value="AB_hydrolase_fold"/>
</dbReference>
<dbReference type="PANTHER" id="PTHR37946:SF1">
    <property type="entry name" value="SLL1969 PROTEIN"/>
    <property type="match status" value="1"/>
</dbReference>
<sequence>MMLLSDRFVLLSRARSAYLRGMRNFTRWAVLAAFGLSLNTYATDASAQSAASTRTAEAVQETLPQDCVVLLHGLARTESSFLVMELALKRYGFDVVRQGYPSTEEDIADLAYSTLPEAVAQCGDRRVHFVTHSMGGILTRVWFINHKPENLGRVVMLGPPNKGSEVVDELGPIPAFEWLNGPAGMQLGTDGLPSHLPPVDFDLGVIAGNRSLNPYFSSLIEGPDDGKVSVESTKVAGMKDHIVLPVTHTFMMNNPMVIVQTREFLTHGAFDHALRWGDAQAALRELQRLVDDDCGPNGCAEGDGVEQDGDDFFDWIEKYTDWDGDGDLDADDAGVEGD</sequence>
<name>A0A0P1EPM2_9RHOB</name>
<dbReference type="Pfam" id="PF12697">
    <property type="entry name" value="Abhydrolase_6"/>
    <property type="match status" value="1"/>
</dbReference>
<dbReference type="STRING" id="321267.SHM7688_01771"/>
<dbReference type="Proteomes" id="UP000054823">
    <property type="component" value="Unassembled WGS sequence"/>
</dbReference>
<dbReference type="EMBL" id="CYPW01000017">
    <property type="protein sequence ID" value="CUH52325.1"/>
    <property type="molecule type" value="Genomic_DNA"/>
</dbReference>
<reference evidence="2 3" key="1">
    <citation type="submission" date="2015-09" db="EMBL/GenBank/DDBJ databases">
        <authorList>
            <consortium name="Swine Surveillance"/>
        </authorList>
    </citation>
    <scope>NUCLEOTIDE SEQUENCE [LARGE SCALE GENOMIC DNA]</scope>
    <source>
        <strain evidence="2 3">CECT 7688</strain>
    </source>
</reference>
<proteinExistence type="predicted"/>